<accession>A0ABS7PVS5</accession>
<protein>
    <submittedName>
        <fullName evidence="5">GntR family transcriptional regulator</fullName>
    </submittedName>
</protein>
<dbReference type="InterPro" id="IPR036388">
    <property type="entry name" value="WH-like_DNA-bd_sf"/>
</dbReference>
<dbReference type="RefSeq" id="WP_222991582.1">
    <property type="nucleotide sequence ID" value="NZ_JAINVV010000009.1"/>
</dbReference>
<evidence type="ECO:0000256" key="2">
    <source>
        <dbReference type="ARBA" id="ARBA00023125"/>
    </source>
</evidence>
<keyword evidence="3" id="KW-0804">Transcription</keyword>
<evidence type="ECO:0000313" key="6">
    <source>
        <dbReference type="Proteomes" id="UP000706039"/>
    </source>
</evidence>
<dbReference type="SMART" id="SM00345">
    <property type="entry name" value="HTH_GNTR"/>
    <property type="match status" value="1"/>
</dbReference>
<evidence type="ECO:0000313" key="5">
    <source>
        <dbReference type="EMBL" id="MBY8824477.1"/>
    </source>
</evidence>
<organism evidence="5 6">
    <name type="scientific">Sphingomonas colocasiae</name>
    <dbReference type="NCBI Taxonomy" id="1848973"/>
    <lineage>
        <taxon>Bacteria</taxon>
        <taxon>Pseudomonadati</taxon>
        <taxon>Pseudomonadota</taxon>
        <taxon>Alphaproteobacteria</taxon>
        <taxon>Sphingomonadales</taxon>
        <taxon>Sphingomonadaceae</taxon>
        <taxon>Sphingomonas</taxon>
    </lineage>
</organism>
<dbReference type="PRINTS" id="PR00035">
    <property type="entry name" value="HTHGNTR"/>
</dbReference>
<reference evidence="5 6" key="1">
    <citation type="submission" date="2021-08" db="EMBL/GenBank/DDBJ databases">
        <authorList>
            <person name="Tuo L."/>
        </authorList>
    </citation>
    <scope>NUCLEOTIDE SEQUENCE [LARGE SCALE GENOMIC DNA]</scope>
    <source>
        <strain evidence="5 6">JCM 31229</strain>
    </source>
</reference>
<sequence>MPEAPIKGDGPKYREIYDRLRGEIDAGSYAAGSLLPTEDELQADLGVSRYALREALGMLERQGYIQRRRRAGTRVLARPPKNMFRHAVSSRGELSEFVHHTKIDFGPPTVIVTDGRLARELGCDELRQWYLMEGIRMDPLDNRPIGVVQLYVDATRATIDENTDFGQQPVYEWLRDNHDIRPASVSQDITAVILNETQATVFGEREGGPALRIARRYFDDTQRIFQISVTTHRSEDFVYNLRLQLA</sequence>
<name>A0ABS7PVS5_9SPHN</name>
<comment type="caution">
    <text evidence="5">The sequence shown here is derived from an EMBL/GenBank/DDBJ whole genome shotgun (WGS) entry which is preliminary data.</text>
</comment>
<keyword evidence="6" id="KW-1185">Reference proteome</keyword>
<dbReference type="InterPro" id="IPR050679">
    <property type="entry name" value="Bact_HTH_transcr_reg"/>
</dbReference>
<dbReference type="PANTHER" id="PTHR44846">
    <property type="entry name" value="MANNOSYL-D-GLYCERATE TRANSPORT/METABOLISM SYSTEM REPRESSOR MNGR-RELATED"/>
    <property type="match status" value="1"/>
</dbReference>
<dbReference type="PROSITE" id="PS50949">
    <property type="entry name" value="HTH_GNTR"/>
    <property type="match status" value="1"/>
</dbReference>
<dbReference type="CDD" id="cd07377">
    <property type="entry name" value="WHTH_GntR"/>
    <property type="match status" value="1"/>
</dbReference>
<dbReference type="Pfam" id="PF00392">
    <property type="entry name" value="GntR"/>
    <property type="match status" value="1"/>
</dbReference>
<dbReference type="Gene3D" id="3.40.1410.10">
    <property type="entry name" value="Chorismate lyase-like"/>
    <property type="match status" value="1"/>
</dbReference>
<dbReference type="InterPro" id="IPR000524">
    <property type="entry name" value="Tscrpt_reg_HTH_GntR"/>
</dbReference>
<dbReference type="PANTHER" id="PTHR44846:SF1">
    <property type="entry name" value="MANNOSYL-D-GLYCERATE TRANSPORT_METABOLISM SYSTEM REPRESSOR MNGR-RELATED"/>
    <property type="match status" value="1"/>
</dbReference>
<dbReference type="Proteomes" id="UP000706039">
    <property type="component" value="Unassembled WGS sequence"/>
</dbReference>
<feature type="domain" description="HTH gntR-type" evidence="4">
    <location>
        <begin position="10"/>
        <end position="78"/>
    </location>
</feature>
<keyword evidence="1" id="KW-0805">Transcription regulation</keyword>
<keyword evidence="2" id="KW-0238">DNA-binding</keyword>
<dbReference type="Gene3D" id="1.10.10.10">
    <property type="entry name" value="Winged helix-like DNA-binding domain superfamily/Winged helix DNA-binding domain"/>
    <property type="match status" value="1"/>
</dbReference>
<dbReference type="InterPro" id="IPR011663">
    <property type="entry name" value="UTRA"/>
</dbReference>
<dbReference type="InterPro" id="IPR028978">
    <property type="entry name" value="Chorismate_lyase_/UTRA_dom_sf"/>
</dbReference>
<proteinExistence type="predicted"/>
<dbReference type="EMBL" id="JAINVV010000009">
    <property type="protein sequence ID" value="MBY8824477.1"/>
    <property type="molecule type" value="Genomic_DNA"/>
</dbReference>
<evidence type="ECO:0000256" key="1">
    <source>
        <dbReference type="ARBA" id="ARBA00023015"/>
    </source>
</evidence>
<gene>
    <name evidence="5" type="ORF">K7G82_19385</name>
</gene>
<dbReference type="SMART" id="SM00866">
    <property type="entry name" value="UTRA"/>
    <property type="match status" value="1"/>
</dbReference>
<dbReference type="Pfam" id="PF07702">
    <property type="entry name" value="UTRA"/>
    <property type="match status" value="1"/>
</dbReference>
<dbReference type="SUPFAM" id="SSF46785">
    <property type="entry name" value="Winged helix' DNA-binding domain"/>
    <property type="match status" value="1"/>
</dbReference>
<dbReference type="InterPro" id="IPR036390">
    <property type="entry name" value="WH_DNA-bd_sf"/>
</dbReference>
<dbReference type="SUPFAM" id="SSF64288">
    <property type="entry name" value="Chorismate lyase-like"/>
    <property type="match status" value="1"/>
</dbReference>
<evidence type="ECO:0000256" key="3">
    <source>
        <dbReference type="ARBA" id="ARBA00023163"/>
    </source>
</evidence>
<evidence type="ECO:0000259" key="4">
    <source>
        <dbReference type="PROSITE" id="PS50949"/>
    </source>
</evidence>